<comment type="caution">
    <text evidence="2">The sequence shown here is derived from an EMBL/GenBank/DDBJ whole genome shotgun (WGS) entry which is preliminary data.</text>
</comment>
<evidence type="ECO:0000313" key="3">
    <source>
        <dbReference type="Proteomes" id="UP000324800"/>
    </source>
</evidence>
<feature type="region of interest" description="Disordered" evidence="1">
    <location>
        <begin position="1"/>
        <end position="34"/>
    </location>
</feature>
<gene>
    <name evidence="2" type="ORF">EZS28_047603</name>
</gene>
<dbReference type="AlphaFoldDB" id="A0A5J4TGN9"/>
<sequence length="34" mass="3822">SKEFNSDTVPPSASTSPDPRPDSFVLHYDNMLRN</sequence>
<proteinExistence type="predicted"/>
<name>A0A5J4TGN9_9EUKA</name>
<feature type="compositionally biased region" description="Polar residues" evidence="1">
    <location>
        <begin position="1"/>
        <end position="17"/>
    </location>
</feature>
<organism evidence="2 3">
    <name type="scientific">Streblomastix strix</name>
    <dbReference type="NCBI Taxonomy" id="222440"/>
    <lineage>
        <taxon>Eukaryota</taxon>
        <taxon>Metamonada</taxon>
        <taxon>Preaxostyla</taxon>
        <taxon>Oxymonadida</taxon>
        <taxon>Streblomastigidae</taxon>
        <taxon>Streblomastix</taxon>
    </lineage>
</organism>
<dbReference type="Proteomes" id="UP000324800">
    <property type="component" value="Unassembled WGS sequence"/>
</dbReference>
<accession>A0A5J4TGN9</accession>
<feature type="non-terminal residue" evidence="2">
    <location>
        <position position="1"/>
    </location>
</feature>
<dbReference type="EMBL" id="SNRW01032279">
    <property type="protein sequence ID" value="KAA6356870.1"/>
    <property type="molecule type" value="Genomic_DNA"/>
</dbReference>
<reference evidence="2 3" key="1">
    <citation type="submission" date="2019-03" db="EMBL/GenBank/DDBJ databases">
        <title>Single cell metagenomics reveals metabolic interactions within the superorganism composed of flagellate Streblomastix strix and complex community of Bacteroidetes bacteria on its surface.</title>
        <authorList>
            <person name="Treitli S.C."/>
            <person name="Kolisko M."/>
            <person name="Husnik F."/>
            <person name="Keeling P."/>
            <person name="Hampl V."/>
        </authorList>
    </citation>
    <scope>NUCLEOTIDE SEQUENCE [LARGE SCALE GENOMIC DNA]</scope>
    <source>
        <strain evidence="2">ST1C</strain>
    </source>
</reference>
<protein>
    <submittedName>
        <fullName evidence="2">Uncharacterized protein</fullName>
    </submittedName>
</protein>
<evidence type="ECO:0000256" key="1">
    <source>
        <dbReference type="SAM" id="MobiDB-lite"/>
    </source>
</evidence>
<evidence type="ECO:0000313" key="2">
    <source>
        <dbReference type="EMBL" id="KAA6356870.1"/>
    </source>
</evidence>